<evidence type="ECO:0000256" key="2">
    <source>
        <dbReference type="ARBA" id="ARBA00006577"/>
    </source>
</evidence>
<dbReference type="OrthoDB" id="25996at2"/>
<dbReference type="PROSITE" id="PS50059">
    <property type="entry name" value="FKBP_PPIASE"/>
    <property type="match status" value="1"/>
</dbReference>
<dbReference type="Proteomes" id="UP000319865">
    <property type="component" value="Unassembled WGS sequence"/>
</dbReference>
<dbReference type="InterPro" id="IPR046357">
    <property type="entry name" value="PPIase_dom_sf"/>
</dbReference>
<evidence type="ECO:0000256" key="4">
    <source>
        <dbReference type="ARBA" id="ARBA00023235"/>
    </source>
</evidence>
<feature type="domain" description="PPIase FKBP-type" evidence="9">
    <location>
        <begin position="104"/>
        <end position="194"/>
    </location>
</feature>
<dbReference type="RefSeq" id="WP_142027390.1">
    <property type="nucleotide sequence ID" value="NZ_VFQE01000002.1"/>
</dbReference>
<dbReference type="InterPro" id="IPR001179">
    <property type="entry name" value="PPIase_FKBP_dom"/>
</dbReference>
<protein>
    <recommendedName>
        <fullName evidence="6">Peptidyl-prolyl cis-trans isomerase</fullName>
        <ecNumber evidence="6">5.2.1.8</ecNumber>
    </recommendedName>
</protein>
<evidence type="ECO:0000256" key="3">
    <source>
        <dbReference type="ARBA" id="ARBA00023110"/>
    </source>
</evidence>
<keyword evidence="4 5" id="KW-0413">Isomerase</keyword>
<comment type="caution">
    <text evidence="10">The sequence shown here is derived from an EMBL/GenBank/DDBJ whole genome shotgun (WGS) entry which is preliminary data.</text>
</comment>
<dbReference type="GO" id="GO:0003755">
    <property type="term" value="F:peptidyl-prolyl cis-trans isomerase activity"/>
    <property type="evidence" value="ECO:0007669"/>
    <property type="project" value="UniProtKB-UniRule"/>
</dbReference>
<dbReference type="PANTHER" id="PTHR43811">
    <property type="entry name" value="FKBP-TYPE PEPTIDYL-PROLYL CIS-TRANS ISOMERASE FKPA"/>
    <property type="match status" value="1"/>
</dbReference>
<dbReference type="Gene3D" id="3.10.50.40">
    <property type="match status" value="1"/>
</dbReference>
<dbReference type="Pfam" id="PF00254">
    <property type="entry name" value="FKBP_C"/>
    <property type="match status" value="1"/>
</dbReference>
<evidence type="ECO:0000256" key="6">
    <source>
        <dbReference type="RuleBase" id="RU003915"/>
    </source>
</evidence>
<accession>A0A543P0C1</accession>
<dbReference type="EMBL" id="VFQE01000002">
    <property type="protein sequence ID" value="TQN37420.1"/>
    <property type="molecule type" value="Genomic_DNA"/>
</dbReference>
<evidence type="ECO:0000259" key="9">
    <source>
        <dbReference type="PROSITE" id="PS50059"/>
    </source>
</evidence>
<feature type="compositionally biased region" description="Low complexity" evidence="7">
    <location>
        <begin position="33"/>
        <end position="56"/>
    </location>
</feature>
<evidence type="ECO:0000256" key="8">
    <source>
        <dbReference type="SAM" id="SignalP"/>
    </source>
</evidence>
<evidence type="ECO:0000256" key="1">
    <source>
        <dbReference type="ARBA" id="ARBA00000971"/>
    </source>
</evidence>
<dbReference type="PROSITE" id="PS51257">
    <property type="entry name" value="PROKAR_LIPOPROTEIN"/>
    <property type="match status" value="1"/>
</dbReference>
<keyword evidence="8" id="KW-0732">Signal</keyword>
<proteinExistence type="inferred from homology"/>
<comment type="similarity">
    <text evidence="2 6">Belongs to the FKBP-type PPIase family.</text>
</comment>
<dbReference type="EC" id="5.2.1.8" evidence="6"/>
<sequence>MIRRTAARAVLAAAVTVSLVACGDDGRQDEAARSAPETSTTEESTTTEASAAACETRPSTAEPAAGISTDLGVAPEVPPSDAPPPCGLVVSDIVVGTGAEATEGSTVALKYVGAFYETGEEFDSSWSRGSDETLPVTVGEGRVIPGFEQAIAGMKVGGRRLVTIPSDLGYGERGQGPIPGGATLTFVLDLVEVSP</sequence>
<evidence type="ECO:0000256" key="7">
    <source>
        <dbReference type="SAM" id="MobiDB-lite"/>
    </source>
</evidence>
<keyword evidence="3 5" id="KW-0697">Rotamase</keyword>
<reference evidence="10 11" key="1">
    <citation type="submission" date="2019-06" db="EMBL/GenBank/DDBJ databases">
        <title>Sequencing the genomes of 1000 actinobacteria strains.</title>
        <authorList>
            <person name="Klenk H.-P."/>
        </authorList>
    </citation>
    <scope>NUCLEOTIDE SEQUENCE [LARGE SCALE GENOMIC DNA]</scope>
    <source>
        <strain evidence="10 11">DSM 46837</strain>
    </source>
</reference>
<comment type="catalytic activity">
    <reaction evidence="1 5 6">
        <text>[protein]-peptidylproline (omega=180) = [protein]-peptidylproline (omega=0)</text>
        <dbReference type="Rhea" id="RHEA:16237"/>
        <dbReference type="Rhea" id="RHEA-COMP:10747"/>
        <dbReference type="Rhea" id="RHEA-COMP:10748"/>
        <dbReference type="ChEBI" id="CHEBI:83833"/>
        <dbReference type="ChEBI" id="CHEBI:83834"/>
        <dbReference type="EC" id="5.2.1.8"/>
    </reaction>
</comment>
<evidence type="ECO:0000256" key="5">
    <source>
        <dbReference type="PROSITE-ProRule" id="PRU00277"/>
    </source>
</evidence>
<feature type="region of interest" description="Disordered" evidence="7">
    <location>
        <begin position="26"/>
        <end position="84"/>
    </location>
</feature>
<evidence type="ECO:0000313" key="10">
    <source>
        <dbReference type="EMBL" id="TQN37420.1"/>
    </source>
</evidence>
<keyword evidence="11" id="KW-1185">Reference proteome</keyword>
<evidence type="ECO:0000313" key="11">
    <source>
        <dbReference type="Proteomes" id="UP000319865"/>
    </source>
</evidence>
<dbReference type="SUPFAM" id="SSF54534">
    <property type="entry name" value="FKBP-like"/>
    <property type="match status" value="1"/>
</dbReference>
<name>A0A543P0C1_9ACTN</name>
<gene>
    <name evidence="10" type="ORF">FHU33_4071</name>
</gene>
<feature type="signal peptide" evidence="8">
    <location>
        <begin position="1"/>
        <end position="23"/>
    </location>
</feature>
<dbReference type="AlphaFoldDB" id="A0A543P0C1"/>
<feature type="chain" id="PRO_5021963072" description="Peptidyl-prolyl cis-trans isomerase" evidence="8">
    <location>
        <begin position="24"/>
        <end position="195"/>
    </location>
</feature>
<dbReference type="PANTHER" id="PTHR43811:SF19">
    <property type="entry name" value="39 KDA FK506-BINDING NUCLEAR PROTEIN"/>
    <property type="match status" value="1"/>
</dbReference>
<organism evidence="10 11">
    <name type="scientific">Blastococcus colisei</name>
    <dbReference type="NCBI Taxonomy" id="1564162"/>
    <lineage>
        <taxon>Bacteria</taxon>
        <taxon>Bacillati</taxon>
        <taxon>Actinomycetota</taxon>
        <taxon>Actinomycetes</taxon>
        <taxon>Geodermatophilales</taxon>
        <taxon>Geodermatophilaceae</taxon>
        <taxon>Blastococcus</taxon>
    </lineage>
</organism>